<name>A0A7J6G9W3_CANSA</name>
<evidence type="ECO:0000313" key="5">
    <source>
        <dbReference type="Proteomes" id="UP000583929"/>
    </source>
</evidence>
<dbReference type="PANTHER" id="PTHR23024">
    <property type="entry name" value="ARYLACETAMIDE DEACETYLASE"/>
    <property type="match status" value="1"/>
</dbReference>
<evidence type="ECO:0000259" key="3">
    <source>
        <dbReference type="Pfam" id="PF07859"/>
    </source>
</evidence>
<dbReference type="SUPFAM" id="SSF53474">
    <property type="entry name" value="alpha/beta-Hydrolases"/>
    <property type="match status" value="1"/>
</dbReference>
<gene>
    <name evidence="4" type="ORF">G4B88_008359</name>
</gene>
<dbReference type="InterPro" id="IPR002168">
    <property type="entry name" value="Lipase_GDXG_HIS_AS"/>
</dbReference>
<protein>
    <recommendedName>
        <fullName evidence="3">Alpha/beta hydrolase fold-3 domain-containing protein</fullName>
    </recommendedName>
</protein>
<keyword evidence="5" id="KW-1185">Reference proteome</keyword>
<reference evidence="4 5" key="1">
    <citation type="journal article" date="2020" name="bioRxiv">
        <title>Sequence and annotation of 42 cannabis genomes reveals extensive copy number variation in cannabinoid synthesis and pathogen resistance genes.</title>
        <authorList>
            <person name="Mckernan K.J."/>
            <person name="Helbert Y."/>
            <person name="Kane L.T."/>
            <person name="Ebling H."/>
            <person name="Zhang L."/>
            <person name="Liu B."/>
            <person name="Eaton Z."/>
            <person name="Mclaughlin S."/>
            <person name="Kingan S."/>
            <person name="Baybayan P."/>
            <person name="Concepcion G."/>
            <person name="Jordan M."/>
            <person name="Riva A."/>
            <person name="Barbazuk W."/>
            <person name="Harkins T."/>
        </authorList>
    </citation>
    <scope>NUCLEOTIDE SEQUENCE [LARGE SCALE GENOMIC DNA]</scope>
    <source>
        <strain evidence="5">cv. Jamaican Lion 4</strain>
        <tissue evidence="4">Leaf</tissue>
    </source>
</reference>
<accession>A0A7J6G9W3</accession>
<dbReference type="PROSITE" id="PS01173">
    <property type="entry name" value="LIPASE_GDXG_HIS"/>
    <property type="match status" value="1"/>
</dbReference>
<dbReference type="PANTHER" id="PTHR23024:SF551">
    <property type="entry name" value="2-HYDROXYISOFLAVANONE DEHYDRATASE-LIKE"/>
    <property type="match status" value="1"/>
</dbReference>
<sequence>MASTSNKDIVTEILPFIRIYKDGTVERLIESPFVPPSPYNNHHPETGVPVTSKDISISLQPLIGARLFLPLLPNTLNNNKLPILVYFHGGGFCFESAFSADHHQFLNSLVSEAKIIAVSVEYRLAPEHHLPIAYEDCWTALQWVVSLSTNDHHGTSEEPWLTDYGDFERVFLGGDSAGANIVHNIAMRIGKEGLCNGMKAVSGAFLTHPYFWGSSEDEGGDNGEISLAHVIWNFVYPSAPGGVDNPMMNPVAAGSPSLAGIGCSRLLVSVAEKDFLRKRGIGYYEAVKESGWNGEIELVDVKGEDHAFQILHWNTQNSKNLIKRLAHFLQN</sequence>
<dbReference type="InterPro" id="IPR029058">
    <property type="entry name" value="AB_hydrolase_fold"/>
</dbReference>
<dbReference type="EMBL" id="JAATIQ010000131">
    <property type="protein sequence ID" value="KAF4378889.1"/>
    <property type="molecule type" value="Genomic_DNA"/>
</dbReference>
<dbReference type="Gene3D" id="3.40.50.1820">
    <property type="entry name" value="alpha/beta hydrolase"/>
    <property type="match status" value="1"/>
</dbReference>
<organism evidence="4 5">
    <name type="scientific">Cannabis sativa</name>
    <name type="common">Hemp</name>
    <name type="synonym">Marijuana</name>
    <dbReference type="NCBI Taxonomy" id="3483"/>
    <lineage>
        <taxon>Eukaryota</taxon>
        <taxon>Viridiplantae</taxon>
        <taxon>Streptophyta</taxon>
        <taxon>Embryophyta</taxon>
        <taxon>Tracheophyta</taxon>
        <taxon>Spermatophyta</taxon>
        <taxon>Magnoliopsida</taxon>
        <taxon>eudicotyledons</taxon>
        <taxon>Gunneridae</taxon>
        <taxon>Pentapetalae</taxon>
        <taxon>rosids</taxon>
        <taxon>fabids</taxon>
        <taxon>Rosales</taxon>
        <taxon>Cannabaceae</taxon>
        <taxon>Cannabis</taxon>
    </lineage>
</organism>
<dbReference type="Pfam" id="PF07859">
    <property type="entry name" value="Abhydrolase_3"/>
    <property type="match status" value="1"/>
</dbReference>
<dbReference type="InterPro" id="IPR050466">
    <property type="entry name" value="Carboxylest/Gibb_receptor"/>
</dbReference>
<dbReference type="AlphaFoldDB" id="A0A7J6G9W3"/>
<proteinExistence type="inferred from homology"/>
<keyword evidence="2" id="KW-0378">Hydrolase</keyword>
<dbReference type="GO" id="GO:0016787">
    <property type="term" value="F:hydrolase activity"/>
    <property type="evidence" value="ECO:0007669"/>
    <property type="project" value="UniProtKB-KW"/>
</dbReference>
<evidence type="ECO:0000256" key="1">
    <source>
        <dbReference type="ARBA" id="ARBA00010515"/>
    </source>
</evidence>
<comment type="similarity">
    <text evidence="1">Belongs to the 'GDXG' lipolytic enzyme family.</text>
</comment>
<dbReference type="Proteomes" id="UP000583929">
    <property type="component" value="Unassembled WGS sequence"/>
</dbReference>
<evidence type="ECO:0000256" key="2">
    <source>
        <dbReference type="ARBA" id="ARBA00022801"/>
    </source>
</evidence>
<dbReference type="InterPro" id="IPR013094">
    <property type="entry name" value="AB_hydrolase_3"/>
</dbReference>
<comment type="caution">
    <text evidence="4">The sequence shown here is derived from an EMBL/GenBank/DDBJ whole genome shotgun (WGS) entry which is preliminary data.</text>
</comment>
<evidence type="ECO:0000313" key="4">
    <source>
        <dbReference type="EMBL" id="KAF4378889.1"/>
    </source>
</evidence>
<feature type="domain" description="Alpha/beta hydrolase fold-3" evidence="3">
    <location>
        <begin position="84"/>
        <end position="309"/>
    </location>
</feature>